<dbReference type="PANTHER" id="PTHR37610:SF78">
    <property type="entry name" value="GAG-POLYPEPTIDE OF LTR COPIA-TYPE-RELATED"/>
    <property type="match status" value="1"/>
</dbReference>
<dbReference type="Pfam" id="PF14244">
    <property type="entry name" value="Retrotran_gag_3"/>
    <property type="match status" value="1"/>
</dbReference>
<gene>
    <name evidence="5" type="ORF">Tco_0705517</name>
</gene>
<dbReference type="PANTHER" id="PTHR37610">
    <property type="entry name" value="CCHC-TYPE DOMAIN-CONTAINING PROTEIN"/>
    <property type="match status" value="1"/>
</dbReference>
<name>A0ABQ4Y669_9ASTR</name>
<feature type="transmembrane region" description="Helical" evidence="2">
    <location>
        <begin position="251"/>
        <end position="269"/>
    </location>
</feature>
<evidence type="ECO:0000313" key="5">
    <source>
        <dbReference type="EMBL" id="GJS72676.1"/>
    </source>
</evidence>
<evidence type="ECO:0000259" key="3">
    <source>
        <dbReference type="Pfam" id="PF07727"/>
    </source>
</evidence>
<evidence type="ECO:0000256" key="2">
    <source>
        <dbReference type="SAM" id="Phobius"/>
    </source>
</evidence>
<dbReference type="InterPro" id="IPR012337">
    <property type="entry name" value="RNaseH-like_sf"/>
</dbReference>
<keyword evidence="6" id="KW-1185">Reference proteome</keyword>
<keyword evidence="2" id="KW-0812">Transmembrane</keyword>
<feature type="domain" description="Retrotransposon Copia-like N-terminal" evidence="4">
    <location>
        <begin position="61"/>
        <end position="100"/>
    </location>
</feature>
<dbReference type="EMBL" id="BQNB010010096">
    <property type="protein sequence ID" value="GJS72676.1"/>
    <property type="molecule type" value="Genomic_DNA"/>
</dbReference>
<evidence type="ECO:0000256" key="1">
    <source>
        <dbReference type="SAM" id="MobiDB-lite"/>
    </source>
</evidence>
<dbReference type="SUPFAM" id="SSF53098">
    <property type="entry name" value="Ribonuclease H-like"/>
    <property type="match status" value="1"/>
</dbReference>
<accession>A0ABQ4Y669</accession>
<evidence type="ECO:0000259" key="4">
    <source>
        <dbReference type="Pfam" id="PF14244"/>
    </source>
</evidence>
<comment type="caution">
    <text evidence="5">The sequence shown here is derived from an EMBL/GenBank/DDBJ whole genome shotgun (WGS) entry which is preliminary data.</text>
</comment>
<proteinExistence type="predicted"/>
<keyword evidence="2" id="KW-0472">Membrane</keyword>
<reference evidence="5" key="2">
    <citation type="submission" date="2022-01" db="EMBL/GenBank/DDBJ databases">
        <authorList>
            <person name="Yamashiro T."/>
            <person name="Shiraishi A."/>
            <person name="Satake H."/>
            <person name="Nakayama K."/>
        </authorList>
    </citation>
    <scope>NUCLEOTIDE SEQUENCE</scope>
</reference>
<reference evidence="5" key="1">
    <citation type="journal article" date="2022" name="Int. J. Mol. Sci.">
        <title>Draft Genome of Tanacetum Coccineum: Genomic Comparison of Closely Related Tanacetum-Family Plants.</title>
        <authorList>
            <person name="Yamashiro T."/>
            <person name="Shiraishi A."/>
            <person name="Nakayama K."/>
            <person name="Satake H."/>
        </authorList>
    </citation>
    <scope>NUCLEOTIDE SEQUENCE</scope>
</reference>
<feature type="compositionally biased region" description="Polar residues" evidence="1">
    <location>
        <begin position="27"/>
        <end position="38"/>
    </location>
</feature>
<keyword evidence="2" id="KW-1133">Transmembrane helix</keyword>
<dbReference type="Pfam" id="PF07727">
    <property type="entry name" value="RVT_2"/>
    <property type="match status" value="1"/>
</dbReference>
<dbReference type="InterPro" id="IPR029472">
    <property type="entry name" value="Copia-like_N"/>
</dbReference>
<feature type="domain" description="Reverse transcriptase Ty1/copia-type" evidence="3">
    <location>
        <begin position="423"/>
        <end position="533"/>
    </location>
</feature>
<dbReference type="Proteomes" id="UP001151760">
    <property type="component" value="Unassembled WGS sequence"/>
</dbReference>
<sequence>MKLKFIKRDMSGEDNFVSGEDDVNKSGDASDNSTKNDNLGTSELNLSFGNTLYLQPNDTCDSPIVTIELIRTKNYKMWSIAMTFTLKYHNKLGLVDGTCKRDSKNPLLANQWDMCNSMVVSWILNSLSPDLFNIISLNQNGSTLAEYYNNLNSRWKTFDAMISLPPCTCDAVKHFEEHNQLINLIQFLTGLDESYLEIRSNILTREALPLVKEAFAVVSGEESHKNATSVGDTKPTLTTFAAKNFDNKRRLVILLIDVLSLLVILLVMLKRNFSASTKPVSSNNDFADVHSNNATTDTRTSNSRVSLSSDQLARIMSLLNDNGFSSDNANMAGKYFKNLKGTFLMAVLGHPANQVLDVLKSAVNLNSHSVSDHLCDTCNKAKQTKEPFPLDGFRYFLTIVDDYSRAVWVYMLKGKDDVYDSIDVYMTIPQGFSDNNNKNKVCKLVKSLYGLQQAPKKWNEKLVSVLKENSFLHSANDHSLFTKSKNNKFIALLVYVNDIIFNGNCVNEIDQFKIFLKSKDLGNLKYFLGIEVLKL</sequence>
<feature type="region of interest" description="Disordered" evidence="1">
    <location>
        <begin position="16"/>
        <end position="38"/>
    </location>
</feature>
<protein>
    <submittedName>
        <fullName evidence="5">Ribonuclease H-like domain-containing protein</fullName>
    </submittedName>
</protein>
<organism evidence="5 6">
    <name type="scientific">Tanacetum coccineum</name>
    <dbReference type="NCBI Taxonomy" id="301880"/>
    <lineage>
        <taxon>Eukaryota</taxon>
        <taxon>Viridiplantae</taxon>
        <taxon>Streptophyta</taxon>
        <taxon>Embryophyta</taxon>
        <taxon>Tracheophyta</taxon>
        <taxon>Spermatophyta</taxon>
        <taxon>Magnoliopsida</taxon>
        <taxon>eudicotyledons</taxon>
        <taxon>Gunneridae</taxon>
        <taxon>Pentapetalae</taxon>
        <taxon>asterids</taxon>
        <taxon>campanulids</taxon>
        <taxon>Asterales</taxon>
        <taxon>Asteraceae</taxon>
        <taxon>Asteroideae</taxon>
        <taxon>Anthemideae</taxon>
        <taxon>Anthemidinae</taxon>
        <taxon>Tanacetum</taxon>
    </lineage>
</organism>
<evidence type="ECO:0000313" key="6">
    <source>
        <dbReference type="Proteomes" id="UP001151760"/>
    </source>
</evidence>
<dbReference type="InterPro" id="IPR013103">
    <property type="entry name" value="RVT_2"/>
</dbReference>